<dbReference type="PANTHER" id="PTHR30061:SF50">
    <property type="entry name" value="MALTOSE_MALTODEXTRIN-BINDING PERIPLASMIC PROTEIN"/>
    <property type="match status" value="1"/>
</dbReference>
<dbReference type="InterPro" id="IPR006059">
    <property type="entry name" value="SBP"/>
</dbReference>
<dbReference type="SUPFAM" id="SSF53850">
    <property type="entry name" value="Periplasmic binding protein-like II"/>
    <property type="match status" value="1"/>
</dbReference>
<comment type="similarity">
    <text evidence="1">Belongs to the bacterial solute-binding protein 1 family.</text>
</comment>
<protein>
    <submittedName>
        <fullName evidence="4">Carbohydrate ABC transporter substrate-binding protein</fullName>
    </submittedName>
</protein>
<dbReference type="Gene3D" id="3.40.190.10">
    <property type="entry name" value="Periplasmic binding protein-like II"/>
    <property type="match status" value="1"/>
</dbReference>
<dbReference type="Pfam" id="PF01547">
    <property type="entry name" value="SBP_bac_1"/>
    <property type="match status" value="1"/>
</dbReference>
<gene>
    <name evidence="4" type="ORF">DP131_05100</name>
</gene>
<name>A0ABY0EQP8_CLOTA</name>
<evidence type="ECO:0000313" key="5">
    <source>
        <dbReference type="Proteomes" id="UP000290273"/>
    </source>
</evidence>
<keyword evidence="3" id="KW-0732">Signal</keyword>
<evidence type="ECO:0000256" key="1">
    <source>
        <dbReference type="ARBA" id="ARBA00008520"/>
    </source>
</evidence>
<accession>A0ABY0EQP8</accession>
<proteinExistence type="inferred from homology"/>
<evidence type="ECO:0000256" key="2">
    <source>
        <dbReference type="ARBA" id="ARBA00022448"/>
    </source>
</evidence>
<comment type="caution">
    <text evidence="4">The sequence shown here is derived from an EMBL/GenBank/DDBJ whole genome shotgun (WGS) entry which is preliminary data.</text>
</comment>
<sequence length="408" mass="47467">MIKTLKIKRIIIFISIILLFLPVGCRTLEKKDLEEKENKLNIYLDIKDKHSLELIKLAIDEYTKENSKVKINTINSIGDSSKKDISEKKMDLIFTNESNMIALQNEGLLNDVDIYLKKNKIDENFHKIIYSVGRHNDKYYGIGLAPYTVEFLYNKDKLKELKLEEPKDTDKLKKLLKELNNKNISIPTVLTEDIDVNDVILSMAMKKNLNLYNLNLSRIGTRKKEFQEIFQKINDLQKQKVINNNTFKLGNEGSIKKLVNSNIPAIISISYYNNEFKDKNNIEIIDSLQWDKNLKINLPIIIDNVMCIPTNSENNENIHKFISYVYGDKFQEKLYKKTGITANKKISKKEGHIQEKINKHIEESSIEDIIISQVMPENLRMSIVSKIEKILSGNYTGKEYEEILEEIK</sequence>
<evidence type="ECO:0000256" key="3">
    <source>
        <dbReference type="ARBA" id="ARBA00022729"/>
    </source>
</evidence>
<dbReference type="EMBL" id="QMAU01000022">
    <property type="protein sequence ID" value="RXI57380.1"/>
    <property type="molecule type" value="Genomic_DNA"/>
</dbReference>
<evidence type="ECO:0000313" key="4">
    <source>
        <dbReference type="EMBL" id="RXI57380.1"/>
    </source>
</evidence>
<dbReference type="Proteomes" id="UP000290273">
    <property type="component" value="Unassembled WGS sequence"/>
</dbReference>
<keyword evidence="2" id="KW-0813">Transport</keyword>
<organism evidence="4 5">
    <name type="scientific">Clostridium tetani</name>
    <dbReference type="NCBI Taxonomy" id="1513"/>
    <lineage>
        <taxon>Bacteria</taxon>
        <taxon>Bacillati</taxon>
        <taxon>Bacillota</taxon>
        <taxon>Clostridia</taxon>
        <taxon>Eubacteriales</taxon>
        <taxon>Clostridiaceae</taxon>
        <taxon>Clostridium</taxon>
    </lineage>
</organism>
<reference evidence="4 5" key="1">
    <citation type="submission" date="2018-06" db="EMBL/GenBank/DDBJ databases">
        <title>Genome conservation of Clostridium tetani.</title>
        <authorList>
            <person name="Bruggemann H."/>
            <person name="Popoff M.R."/>
        </authorList>
    </citation>
    <scope>NUCLEOTIDE SEQUENCE [LARGE SCALE GENOMIC DNA]</scope>
    <source>
        <strain evidence="4 5">63.05</strain>
    </source>
</reference>
<dbReference type="PANTHER" id="PTHR30061">
    <property type="entry name" value="MALTOSE-BINDING PERIPLASMIC PROTEIN"/>
    <property type="match status" value="1"/>
</dbReference>
<dbReference type="RefSeq" id="WP_039261992.1">
    <property type="nucleotide sequence ID" value="NZ_CASHSW010000027.1"/>
</dbReference>